<evidence type="ECO:0000259" key="3">
    <source>
        <dbReference type="PROSITE" id="PS01031"/>
    </source>
</evidence>
<proteinExistence type="inferred from homology"/>
<dbReference type="InterPro" id="IPR044656">
    <property type="entry name" value="HSP14.7/HSP23.5/HSP23.6-like"/>
</dbReference>
<dbReference type="PANTHER" id="PTHR46991:SF7">
    <property type="entry name" value="HEAT SHOCK 22 KDA PROTEIN, MITOCHONDRIAL-LIKE"/>
    <property type="match status" value="1"/>
</dbReference>
<name>A0AAV1CL86_OLDCO</name>
<evidence type="ECO:0000313" key="4">
    <source>
        <dbReference type="EMBL" id="CAI9095828.1"/>
    </source>
</evidence>
<dbReference type="Pfam" id="PF00011">
    <property type="entry name" value="HSP20"/>
    <property type="match status" value="1"/>
</dbReference>
<gene>
    <name evidence="4" type="ORF">OLC1_LOCUS6716</name>
</gene>
<keyword evidence="5" id="KW-1185">Reference proteome</keyword>
<evidence type="ECO:0000256" key="1">
    <source>
        <dbReference type="PROSITE-ProRule" id="PRU00285"/>
    </source>
</evidence>
<reference evidence="4" key="1">
    <citation type="submission" date="2023-03" db="EMBL/GenBank/DDBJ databases">
        <authorList>
            <person name="Julca I."/>
        </authorList>
    </citation>
    <scope>NUCLEOTIDE SEQUENCE</scope>
</reference>
<dbReference type="EMBL" id="OX459119">
    <property type="protein sequence ID" value="CAI9095828.1"/>
    <property type="molecule type" value="Genomic_DNA"/>
</dbReference>
<protein>
    <submittedName>
        <fullName evidence="4">OLC1v1031850C1</fullName>
    </submittedName>
</protein>
<accession>A0AAV1CL86</accession>
<dbReference type="AlphaFoldDB" id="A0AAV1CL86"/>
<dbReference type="PANTHER" id="PTHR46991">
    <property type="entry name" value="23.5 KDA HEAT SHOCK PROTEIN, MITOCHONDRIAL"/>
    <property type="match status" value="1"/>
</dbReference>
<sequence>MALRSAMGKSAATRSLLTRLINRSENHVPKAFSTASSTRSTLYSGSNDGVGVYAHAAGDGFRRCLDEFSLNHGSEDMNMDNPFQVTGPRGWYEVKNVDEGLYVRMEMPGIAKEDVKVWAEYGNLMVTGNGRKEWPLEAAGRKYSAHVEYPADFFREKDMKHELKNGVLRYMLTLKVDNLNEYFTHGQSDPKTKRQFIFVMIKQGSPQQGLKMENPLQSGGPKDLVAVDEVKDGLLVRILLPGVGEDGCKVWVENNTVFFSGKGDIECENEISGRSYGGSLEFDPKLNKVDEIKSEMKHGILRMIVPKAS</sequence>
<dbReference type="CDD" id="cd00298">
    <property type="entry name" value="ACD_sHsps_p23-like"/>
    <property type="match status" value="2"/>
</dbReference>
<dbReference type="SUPFAM" id="SSF49764">
    <property type="entry name" value="HSP20-like chaperones"/>
    <property type="match status" value="2"/>
</dbReference>
<feature type="domain" description="SHSP" evidence="3">
    <location>
        <begin position="80"/>
        <end position="189"/>
    </location>
</feature>
<dbReference type="InterPro" id="IPR002068">
    <property type="entry name" value="A-crystallin/Hsp20_dom"/>
</dbReference>
<dbReference type="Proteomes" id="UP001161247">
    <property type="component" value="Chromosome 2"/>
</dbReference>
<dbReference type="InterPro" id="IPR008978">
    <property type="entry name" value="HSP20-like_chaperone"/>
</dbReference>
<organism evidence="4 5">
    <name type="scientific">Oldenlandia corymbosa var. corymbosa</name>
    <dbReference type="NCBI Taxonomy" id="529605"/>
    <lineage>
        <taxon>Eukaryota</taxon>
        <taxon>Viridiplantae</taxon>
        <taxon>Streptophyta</taxon>
        <taxon>Embryophyta</taxon>
        <taxon>Tracheophyta</taxon>
        <taxon>Spermatophyta</taxon>
        <taxon>Magnoliopsida</taxon>
        <taxon>eudicotyledons</taxon>
        <taxon>Gunneridae</taxon>
        <taxon>Pentapetalae</taxon>
        <taxon>asterids</taxon>
        <taxon>lamiids</taxon>
        <taxon>Gentianales</taxon>
        <taxon>Rubiaceae</taxon>
        <taxon>Rubioideae</taxon>
        <taxon>Spermacoceae</taxon>
        <taxon>Hedyotis-Oldenlandia complex</taxon>
        <taxon>Oldenlandia</taxon>
    </lineage>
</organism>
<feature type="domain" description="SHSP" evidence="3">
    <location>
        <begin position="215"/>
        <end position="309"/>
    </location>
</feature>
<dbReference type="Gene3D" id="2.60.40.790">
    <property type="match status" value="2"/>
</dbReference>
<evidence type="ECO:0000313" key="5">
    <source>
        <dbReference type="Proteomes" id="UP001161247"/>
    </source>
</evidence>
<comment type="similarity">
    <text evidence="1 2">Belongs to the small heat shock protein (HSP20) family.</text>
</comment>
<dbReference type="PROSITE" id="PS01031">
    <property type="entry name" value="SHSP"/>
    <property type="match status" value="2"/>
</dbReference>
<evidence type="ECO:0000256" key="2">
    <source>
        <dbReference type="RuleBase" id="RU003616"/>
    </source>
</evidence>